<dbReference type="Pfam" id="PF10994">
    <property type="entry name" value="DUF2817"/>
    <property type="match status" value="1"/>
</dbReference>
<evidence type="ECO:0000313" key="1">
    <source>
        <dbReference type="EMBL" id="MBB6563273.1"/>
    </source>
</evidence>
<protein>
    <recommendedName>
        <fullName evidence="3">DUF2817 domain-containing protein</fullName>
    </recommendedName>
</protein>
<evidence type="ECO:0000313" key="2">
    <source>
        <dbReference type="Proteomes" id="UP000575083"/>
    </source>
</evidence>
<dbReference type="SUPFAM" id="SSF53187">
    <property type="entry name" value="Zn-dependent exopeptidases"/>
    <property type="match status" value="1"/>
</dbReference>
<dbReference type="InterPro" id="IPR021259">
    <property type="entry name" value="DUF2817"/>
</dbReference>
<evidence type="ECO:0008006" key="3">
    <source>
        <dbReference type="Google" id="ProtNLM"/>
    </source>
</evidence>
<dbReference type="EMBL" id="JACHLK010000017">
    <property type="protein sequence ID" value="MBB6563273.1"/>
    <property type="molecule type" value="Genomic_DNA"/>
</dbReference>
<dbReference type="Gene3D" id="3.40.630.10">
    <property type="entry name" value="Zn peptidases"/>
    <property type="match status" value="1"/>
</dbReference>
<accession>A0A7X0PJW7</accession>
<name>A0A7X0PJW7_9BURK</name>
<reference evidence="1 2" key="1">
    <citation type="submission" date="2020-08" db="EMBL/GenBank/DDBJ databases">
        <title>Functional genomics of gut bacteria from endangered species of beetles.</title>
        <authorList>
            <person name="Carlos-Shanley C."/>
        </authorList>
    </citation>
    <scope>NUCLEOTIDE SEQUENCE [LARGE SCALE GENOMIC DNA]</scope>
    <source>
        <strain evidence="1 2">S00198</strain>
    </source>
</reference>
<dbReference type="Proteomes" id="UP000575083">
    <property type="component" value="Unassembled WGS sequence"/>
</dbReference>
<dbReference type="CDD" id="cd06233">
    <property type="entry name" value="M14-like"/>
    <property type="match status" value="1"/>
</dbReference>
<sequence length="377" mass="39844">MHLDSELPASFAPTVPPTFGFAASYGEARRKFLAACTLRGLQAQWHAHPLRGAEGEALAVDVARVGSADARRVLVLTSGVHGVELFAGSGCQIDWLLSAGPDALPAGVAVVLVHGINPWGASWLRRYNEDNADLCRNYVDYAQPLPQSPRYAALHAAATAAPGDEGADAVVHAFERAHGHEALYNALMGGQYAHAQGMGFGGSGPTWSRRTMEAILQQHAGNASHVCLVDYHTGLGPYGYGSMVALQQGAALARMRAAFGAWVIAVAVAEAEAPEDFAPVSGHTTPGYERALPGAEVTAGVLEFGTGRPQHMLQLLLQDQRDWAQGASREALLPAARQRREALRDFFYPPDAAWQASLAAQSRLVVAQGLAFLAAAG</sequence>
<organism evidence="1 2">
    <name type="scientific">Acidovorax soli</name>
    <dbReference type="NCBI Taxonomy" id="592050"/>
    <lineage>
        <taxon>Bacteria</taxon>
        <taxon>Pseudomonadati</taxon>
        <taxon>Pseudomonadota</taxon>
        <taxon>Betaproteobacteria</taxon>
        <taxon>Burkholderiales</taxon>
        <taxon>Comamonadaceae</taxon>
        <taxon>Acidovorax</taxon>
    </lineage>
</organism>
<proteinExistence type="predicted"/>
<dbReference type="RefSeq" id="WP_184864113.1">
    <property type="nucleotide sequence ID" value="NZ_JACHLK010000017.1"/>
</dbReference>
<dbReference type="AlphaFoldDB" id="A0A7X0PJW7"/>
<comment type="caution">
    <text evidence="1">The sequence shown here is derived from an EMBL/GenBank/DDBJ whole genome shotgun (WGS) entry which is preliminary data.</text>
</comment>
<gene>
    <name evidence="1" type="ORF">HNP48_005992</name>
</gene>
<keyword evidence="2" id="KW-1185">Reference proteome</keyword>